<evidence type="ECO:0000256" key="5">
    <source>
        <dbReference type="HAMAP-Rule" id="MF_00213"/>
    </source>
</evidence>
<evidence type="ECO:0000313" key="7">
    <source>
        <dbReference type="EMBL" id="BCB91910.1"/>
    </source>
</evidence>
<keyword evidence="2 5" id="KW-0533">Nickel</keyword>
<sequence>MAVPQSGLTRSQRAYRQRKPATTGPTVHEFAITQSVVDAACERAAGRRVRSVRVRVGALTAVVPEAMRFCFDLVSEGTSLEGARLDIDQRPGIGLCRTCGRTVSLDDHVLLCHCGSADLAVVSGRELEIVSMEVG</sequence>
<dbReference type="GO" id="GO:0016151">
    <property type="term" value="F:nickel cation binding"/>
    <property type="evidence" value="ECO:0007669"/>
    <property type="project" value="UniProtKB-UniRule"/>
</dbReference>
<dbReference type="KEGG" id="psuu:Psuf_092230"/>
<name>A0A6F8Z0F3_9ACTN</name>
<keyword evidence="3 5" id="KW-0479">Metal-binding</keyword>
<evidence type="ECO:0000313" key="8">
    <source>
        <dbReference type="Proteomes" id="UP000503011"/>
    </source>
</evidence>
<evidence type="ECO:0000256" key="4">
    <source>
        <dbReference type="ARBA" id="ARBA00022833"/>
    </source>
</evidence>
<comment type="similarity">
    <text evidence="1 5">Belongs to the HypA/HybF family.</text>
</comment>
<evidence type="ECO:0000256" key="1">
    <source>
        <dbReference type="ARBA" id="ARBA00010748"/>
    </source>
</evidence>
<evidence type="ECO:0000256" key="6">
    <source>
        <dbReference type="SAM" id="MobiDB-lite"/>
    </source>
</evidence>
<dbReference type="HAMAP" id="MF_00213">
    <property type="entry name" value="HypA_HybF"/>
    <property type="match status" value="1"/>
</dbReference>
<feature type="binding site" evidence="5">
    <location>
        <position position="99"/>
    </location>
    <ligand>
        <name>Zn(2+)</name>
        <dbReference type="ChEBI" id="CHEBI:29105"/>
    </ligand>
</feature>
<reference evidence="7 8" key="1">
    <citation type="submission" date="2020-03" db="EMBL/GenBank/DDBJ databases">
        <title>Whole genome shotgun sequence of Phytohabitans suffuscus NBRC 105367.</title>
        <authorList>
            <person name="Komaki H."/>
            <person name="Tamura T."/>
        </authorList>
    </citation>
    <scope>NUCLEOTIDE SEQUENCE [LARGE SCALE GENOMIC DNA]</scope>
    <source>
        <strain evidence="7 8">NBRC 105367</strain>
    </source>
</reference>
<evidence type="ECO:0000256" key="3">
    <source>
        <dbReference type="ARBA" id="ARBA00022723"/>
    </source>
</evidence>
<reference evidence="7 8" key="2">
    <citation type="submission" date="2020-03" db="EMBL/GenBank/DDBJ databases">
        <authorList>
            <person name="Ichikawa N."/>
            <person name="Kimura A."/>
            <person name="Kitahashi Y."/>
            <person name="Uohara A."/>
        </authorList>
    </citation>
    <scope>NUCLEOTIDE SEQUENCE [LARGE SCALE GENOMIC DNA]</scope>
    <source>
        <strain evidence="7 8">NBRC 105367</strain>
    </source>
</reference>
<dbReference type="AlphaFoldDB" id="A0A6F8Z0F3"/>
<dbReference type="GO" id="GO:0008270">
    <property type="term" value="F:zinc ion binding"/>
    <property type="evidence" value="ECO:0007669"/>
    <property type="project" value="UniProtKB-UniRule"/>
</dbReference>
<dbReference type="PANTHER" id="PTHR34535">
    <property type="entry name" value="HYDROGENASE MATURATION FACTOR HYPA"/>
    <property type="match status" value="1"/>
</dbReference>
<organism evidence="7 8">
    <name type="scientific">Phytohabitans suffuscus</name>
    <dbReference type="NCBI Taxonomy" id="624315"/>
    <lineage>
        <taxon>Bacteria</taxon>
        <taxon>Bacillati</taxon>
        <taxon>Actinomycetota</taxon>
        <taxon>Actinomycetes</taxon>
        <taxon>Micromonosporales</taxon>
        <taxon>Micromonosporaceae</taxon>
    </lineage>
</organism>
<evidence type="ECO:0000256" key="2">
    <source>
        <dbReference type="ARBA" id="ARBA00022596"/>
    </source>
</evidence>
<feature type="compositionally biased region" description="Polar residues" evidence="6">
    <location>
        <begin position="1"/>
        <end position="12"/>
    </location>
</feature>
<feature type="binding site" evidence="5">
    <location>
        <position position="112"/>
    </location>
    <ligand>
        <name>Zn(2+)</name>
        <dbReference type="ChEBI" id="CHEBI:29105"/>
    </ligand>
</feature>
<gene>
    <name evidence="5 7" type="primary">hypA</name>
    <name evidence="7" type="ORF">Psuf_092230</name>
</gene>
<dbReference type="GO" id="GO:0051604">
    <property type="term" value="P:protein maturation"/>
    <property type="evidence" value="ECO:0007669"/>
    <property type="project" value="InterPro"/>
</dbReference>
<dbReference type="EMBL" id="AP022871">
    <property type="protein sequence ID" value="BCB91910.1"/>
    <property type="molecule type" value="Genomic_DNA"/>
</dbReference>
<proteinExistence type="inferred from homology"/>
<protein>
    <recommendedName>
        <fullName evidence="5">Hydrogenase maturation factor HypA</fullName>
    </recommendedName>
</protein>
<keyword evidence="4 5" id="KW-0862">Zinc</keyword>
<dbReference type="InterPro" id="IPR020538">
    <property type="entry name" value="Hydgase_Ni_incorp_HypA/HybF_CS"/>
</dbReference>
<dbReference type="Proteomes" id="UP000503011">
    <property type="component" value="Chromosome"/>
</dbReference>
<dbReference type="PANTHER" id="PTHR34535:SF3">
    <property type="entry name" value="HYDROGENASE MATURATION FACTOR HYPA"/>
    <property type="match status" value="1"/>
</dbReference>
<comment type="function">
    <text evidence="5">Involved in the maturation of [NiFe] hydrogenases. Required for nickel insertion into the metal center of the hydrogenase.</text>
</comment>
<dbReference type="Pfam" id="PF01155">
    <property type="entry name" value="HypA"/>
    <property type="match status" value="1"/>
</dbReference>
<dbReference type="PROSITE" id="PS01249">
    <property type="entry name" value="HYPA"/>
    <property type="match status" value="1"/>
</dbReference>
<feature type="binding site" evidence="5">
    <location>
        <position position="114"/>
    </location>
    <ligand>
        <name>Zn(2+)</name>
        <dbReference type="ChEBI" id="CHEBI:29105"/>
    </ligand>
</feature>
<dbReference type="Gene3D" id="3.30.2320.80">
    <property type="match status" value="1"/>
</dbReference>
<feature type="binding site" evidence="5">
    <location>
        <position position="96"/>
    </location>
    <ligand>
        <name>Zn(2+)</name>
        <dbReference type="ChEBI" id="CHEBI:29105"/>
    </ligand>
</feature>
<feature type="region of interest" description="Disordered" evidence="6">
    <location>
        <begin position="1"/>
        <end position="22"/>
    </location>
</feature>
<keyword evidence="8" id="KW-1185">Reference proteome</keyword>
<accession>A0A6F8Z0F3</accession>
<dbReference type="InterPro" id="IPR000688">
    <property type="entry name" value="HypA/HybF"/>
</dbReference>
<feature type="binding site" evidence="5">
    <location>
        <position position="28"/>
    </location>
    <ligand>
        <name>Ni(2+)</name>
        <dbReference type="ChEBI" id="CHEBI:49786"/>
    </ligand>
</feature>